<proteinExistence type="predicted"/>
<gene>
    <name evidence="1" type="ORF">S12H4_63477</name>
</gene>
<dbReference type="AlphaFoldDB" id="X1UMC6"/>
<dbReference type="Gene3D" id="1.10.8.60">
    <property type="match status" value="1"/>
</dbReference>
<feature type="non-terminal residue" evidence="1">
    <location>
        <position position="39"/>
    </location>
</feature>
<dbReference type="EMBL" id="BARW01043235">
    <property type="protein sequence ID" value="GAJ18628.1"/>
    <property type="molecule type" value="Genomic_DNA"/>
</dbReference>
<evidence type="ECO:0008006" key="2">
    <source>
        <dbReference type="Google" id="ProtNLM"/>
    </source>
</evidence>
<evidence type="ECO:0000313" key="1">
    <source>
        <dbReference type="EMBL" id="GAJ18628.1"/>
    </source>
</evidence>
<protein>
    <recommendedName>
        <fullName evidence="2">ATPase AAA-type core domain-containing protein</fullName>
    </recommendedName>
</protein>
<sequence>KGRKEIFHIHTRGMPLEDDVALNRYSEITYGFAGADIMA</sequence>
<comment type="caution">
    <text evidence="1">The sequence shown here is derived from an EMBL/GenBank/DDBJ whole genome shotgun (WGS) entry which is preliminary data.</text>
</comment>
<feature type="non-terminal residue" evidence="1">
    <location>
        <position position="1"/>
    </location>
</feature>
<organism evidence="1">
    <name type="scientific">marine sediment metagenome</name>
    <dbReference type="NCBI Taxonomy" id="412755"/>
    <lineage>
        <taxon>unclassified sequences</taxon>
        <taxon>metagenomes</taxon>
        <taxon>ecological metagenomes</taxon>
    </lineage>
</organism>
<accession>X1UMC6</accession>
<name>X1UMC6_9ZZZZ</name>
<reference evidence="1" key="1">
    <citation type="journal article" date="2014" name="Front. Microbiol.">
        <title>High frequency of phylogenetically diverse reductive dehalogenase-homologous genes in deep subseafloor sedimentary metagenomes.</title>
        <authorList>
            <person name="Kawai M."/>
            <person name="Futagami T."/>
            <person name="Toyoda A."/>
            <person name="Takaki Y."/>
            <person name="Nishi S."/>
            <person name="Hori S."/>
            <person name="Arai W."/>
            <person name="Tsubouchi T."/>
            <person name="Morono Y."/>
            <person name="Uchiyama I."/>
            <person name="Ito T."/>
            <person name="Fujiyama A."/>
            <person name="Inagaki F."/>
            <person name="Takami H."/>
        </authorList>
    </citation>
    <scope>NUCLEOTIDE SEQUENCE</scope>
    <source>
        <strain evidence="1">Expedition CK06-06</strain>
    </source>
</reference>